<proteinExistence type="predicted"/>
<keyword evidence="2" id="KW-0808">Transferase</keyword>
<dbReference type="Pfam" id="PF04230">
    <property type="entry name" value="PS_pyruv_trans"/>
    <property type="match status" value="1"/>
</dbReference>
<evidence type="ECO:0000313" key="2">
    <source>
        <dbReference type="EMBL" id="SKB06029.1"/>
    </source>
</evidence>
<feature type="domain" description="Polysaccharide pyruvyl transferase" evidence="1">
    <location>
        <begin position="38"/>
        <end position="344"/>
    </location>
</feature>
<dbReference type="Proteomes" id="UP000190774">
    <property type="component" value="Unassembled WGS sequence"/>
</dbReference>
<dbReference type="InterPro" id="IPR007345">
    <property type="entry name" value="Polysacch_pyruvyl_Trfase"/>
</dbReference>
<protein>
    <submittedName>
        <fullName evidence="2">Polysaccharide pyruvyl transferase family protein WcaK</fullName>
    </submittedName>
</protein>
<gene>
    <name evidence="2" type="ORF">SAMN02745166_04404</name>
</gene>
<dbReference type="RefSeq" id="WP_078815540.1">
    <property type="nucleotide sequence ID" value="NZ_FUYE01000019.1"/>
</dbReference>
<dbReference type="OrthoDB" id="5093983at2"/>
<name>A0A1T4YW60_9BACT</name>
<evidence type="ECO:0000313" key="3">
    <source>
        <dbReference type="Proteomes" id="UP000190774"/>
    </source>
</evidence>
<dbReference type="AlphaFoldDB" id="A0A1T4YW60"/>
<accession>A0A1T4YW60</accession>
<keyword evidence="3" id="KW-1185">Reference proteome</keyword>
<dbReference type="GO" id="GO:0016740">
    <property type="term" value="F:transferase activity"/>
    <property type="evidence" value="ECO:0007669"/>
    <property type="project" value="UniProtKB-KW"/>
</dbReference>
<dbReference type="STRING" id="48467.SAMN02745166_04404"/>
<dbReference type="EMBL" id="FUYE01000019">
    <property type="protein sequence ID" value="SKB06029.1"/>
    <property type="molecule type" value="Genomic_DNA"/>
</dbReference>
<sequence>MNRRHFLTTALAAALSPIAAQTGRAPRIILRSSWQTVNIGDIAHTPGVLALLEKHLPHVEVRLWPSKVDNGVDEMLMKRFPKLIILKREELKQAFEECDFLLHGSGPSLVAQNDVVKWHEATGKPYGVYGITVAAQGSTSTKPSSESAIAKTINVLNGSKFVFFRDSVSMELVKKLGCTCPIMEFGPDGAFATDLRDDEKATAFLKEHGLEEGKFLCCIGRLRFTPYWKMKPGVKFDPVKQKRNDEMKEHDLGPLRQAIIEVVKQTDMKVLLCPEDSSQMEVNKDNFYDKLPEDVKARVVWRPNYWLTGEALSTYVRSAGLFGAEMHSPIMCIGNGIPAIVCRWTEQTSKGYMWRDIGLSEWLFNLDEESEIPDIVPAVVAMAKDPAAAKAKALKGQAVVHERQRATMEIVGKFAAEAATA</sequence>
<reference evidence="3" key="1">
    <citation type="submission" date="2017-02" db="EMBL/GenBank/DDBJ databases">
        <authorList>
            <person name="Varghese N."/>
            <person name="Submissions S."/>
        </authorList>
    </citation>
    <scope>NUCLEOTIDE SEQUENCE [LARGE SCALE GENOMIC DNA]</scope>
    <source>
        <strain evidence="3">ATCC 700200</strain>
    </source>
</reference>
<organism evidence="2 3">
    <name type="scientific">Prosthecobacter debontii</name>
    <dbReference type="NCBI Taxonomy" id="48467"/>
    <lineage>
        <taxon>Bacteria</taxon>
        <taxon>Pseudomonadati</taxon>
        <taxon>Verrucomicrobiota</taxon>
        <taxon>Verrucomicrobiia</taxon>
        <taxon>Verrucomicrobiales</taxon>
        <taxon>Verrucomicrobiaceae</taxon>
        <taxon>Prosthecobacter</taxon>
    </lineage>
</organism>
<evidence type="ECO:0000259" key="1">
    <source>
        <dbReference type="Pfam" id="PF04230"/>
    </source>
</evidence>